<dbReference type="RefSeq" id="WP_028901620.1">
    <property type="nucleotide sequence ID" value="NZ_BAAAXP010000049.1"/>
</dbReference>
<dbReference type="AlphaFoldDB" id="A0A133QDD6"/>
<evidence type="ECO:0000313" key="2">
    <source>
        <dbReference type="Proteomes" id="UP000070533"/>
    </source>
</evidence>
<gene>
    <name evidence="1" type="ORF">HMPREF3226_00961</name>
</gene>
<dbReference type="STRING" id="28128.HMPREF3226_00961"/>
<comment type="caution">
    <text evidence="1">The sequence shown here is derived from an EMBL/GenBank/DDBJ whole genome shotgun (WGS) entry which is preliminary data.</text>
</comment>
<sequence>MMKPIRIETTSANGNKLNLEALYQIAPSCFTEVLDGSDKHHEGETIAVEKDGRRLRMAINFKTLRHSVLANNLSLLKLVLYKLWTGCSILKLSR</sequence>
<protein>
    <submittedName>
        <fullName evidence="1">Uncharacterized protein</fullName>
    </submittedName>
</protein>
<evidence type="ECO:0000313" key="1">
    <source>
        <dbReference type="EMBL" id="KXA40916.1"/>
    </source>
</evidence>
<keyword evidence="2" id="KW-1185">Reference proteome</keyword>
<dbReference type="PATRIC" id="fig|28128.5.peg.969"/>
<accession>A0A133QDD6</accession>
<reference evidence="2" key="1">
    <citation type="submission" date="2016-01" db="EMBL/GenBank/DDBJ databases">
        <authorList>
            <person name="Mitreva M."/>
            <person name="Pepin K.H."/>
            <person name="Mihindukulasuriya K.A."/>
            <person name="Fulton R."/>
            <person name="Fronick C."/>
            <person name="O'Laughlin M."/>
            <person name="Miner T."/>
            <person name="Herter B."/>
            <person name="Rosa B.A."/>
            <person name="Cordes M."/>
            <person name="Tomlinson C."/>
            <person name="Wollam A."/>
            <person name="Palsikar V.B."/>
            <person name="Mardis E.R."/>
            <person name="Wilson R.K."/>
        </authorList>
    </citation>
    <scope>NUCLEOTIDE SEQUENCE [LARGE SCALE GENOMIC DNA]</scope>
    <source>
        <strain evidence="2">MJR7716</strain>
    </source>
</reference>
<proteinExistence type="predicted"/>
<dbReference type="Proteomes" id="UP000070533">
    <property type="component" value="Unassembled WGS sequence"/>
</dbReference>
<dbReference type="EMBL" id="LRQG01000056">
    <property type="protein sequence ID" value="KXA40916.1"/>
    <property type="molecule type" value="Genomic_DNA"/>
</dbReference>
<name>A0A133QDD6_9BACT</name>
<organism evidence="1 2">
    <name type="scientific">Prevotella corporis</name>
    <dbReference type="NCBI Taxonomy" id="28128"/>
    <lineage>
        <taxon>Bacteria</taxon>
        <taxon>Pseudomonadati</taxon>
        <taxon>Bacteroidota</taxon>
        <taxon>Bacteroidia</taxon>
        <taxon>Bacteroidales</taxon>
        <taxon>Prevotellaceae</taxon>
        <taxon>Prevotella</taxon>
    </lineage>
</organism>